<name>J4GNE9_9APHY</name>
<accession>J4GNE9</accession>
<dbReference type="Proteomes" id="UP000006352">
    <property type="component" value="Unassembled WGS sequence"/>
</dbReference>
<dbReference type="InterPro" id="IPR000537">
    <property type="entry name" value="UbiA_prenyltransferase"/>
</dbReference>
<evidence type="ECO:0000313" key="10">
    <source>
        <dbReference type="EMBL" id="CCM01270.1"/>
    </source>
</evidence>
<keyword evidence="8 9" id="KW-0472">Membrane</keyword>
<keyword evidence="5" id="KW-0808">Transferase</keyword>
<dbReference type="InParanoid" id="J4GNE9"/>
<comment type="pathway">
    <text evidence="3">Secondary metabolite biosynthesis.</text>
</comment>
<proteinExistence type="inferred from homology"/>
<evidence type="ECO:0000256" key="7">
    <source>
        <dbReference type="ARBA" id="ARBA00022989"/>
    </source>
</evidence>
<dbReference type="InterPro" id="IPR030470">
    <property type="entry name" value="UbiA_prenylTrfase_CS"/>
</dbReference>
<dbReference type="FunFam" id="1.20.120.1780:FF:000001">
    <property type="entry name" value="4-hydroxybenzoate octaprenyltransferase"/>
    <property type="match status" value="1"/>
</dbReference>
<dbReference type="InterPro" id="IPR039653">
    <property type="entry name" value="Prenyltransferase"/>
</dbReference>
<dbReference type="OrthoDB" id="18170at2759"/>
<dbReference type="CDD" id="cd13959">
    <property type="entry name" value="PT_UbiA_COQ2"/>
    <property type="match status" value="1"/>
</dbReference>
<feature type="transmembrane region" description="Helical" evidence="9">
    <location>
        <begin position="252"/>
        <end position="270"/>
    </location>
</feature>
<evidence type="ECO:0000256" key="9">
    <source>
        <dbReference type="SAM" id="Phobius"/>
    </source>
</evidence>
<reference evidence="10 11" key="1">
    <citation type="journal article" date="2012" name="Appl. Environ. Microbiol.">
        <title>Short-read sequencing for genomic analysis of the brown rot fungus Fibroporia radiculosa.</title>
        <authorList>
            <person name="Tang J.D."/>
            <person name="Perkins A.D."/>
            <person name="Sonstegard T.S."/>
            <person name="Schroeder S.G."/>
            <person name="Burgess S.C."/>
            <person name="Diehl S.V."/>
        </authorList>
    </citation>
    <scope>NUCLEOTIDE SEQUENCE [LARGE SCALE GENOMIC DNA]</scope>
    <source>
        <strain evidence="10 11">TFFH 294</strain>
    </source>
</reference>
<evidence type="ECO:0000256" key="5">
    <source>
        <dbReference type="ARBA" id="ARBA00022679"/>
    </source>
</evidence>
<feature type="transmembrane region" description="Helical" evidence="9">
    <location>
        <begin position="103"/>
        <end position="123"/>
    </location>
</feature>
<comment type="subcellular location">
    <subcellularLocation>
        <location evidence="2">Membrane</location>
        <topology evidence="2">Multi-pass membrane protein</topology>
    </subcellularLocation>
</comment>
<dbReference type="EMBL" id="HE797025">
    <property type="protein sequence ID" value="CCM01270.1"/>
    <property type="molecule type" value="Genomic_DNA"/>
</dbReference>
<dbReference type="PROSITE" id="PS00943">
    <property type="entry name" value="UBIA"/>
    <property type="match status" value="1"/>
</dbReference>
<feature type="transmembrane region" description="Helical" evidence="9">
    <location>
        <begin position="228"/>
        <end position="246"/>
    </location>
</feature>
<evidence type="ECO:0000256" key="1">
    <source>
        <dbReference type="ARBA" id="ARBA00001946"/>
    </source>
</evidence>
<dbReference type="Pfam" id="PF01040">
    <property type="entry name" value="UbiA"/>
    <property type="match status" value="1"/>
</dbReference>
<keyword evidence="6 9" id="KW-0812">Transmembrane</keyword>
<comment type="cofactor">
    <cofactor evidence="1">
        <name>Mg(2+)</name>
        <dbReference type="ChEBI" id="CHEBI:18420"/>
    </cofactor>
</comment>
<feature type="transmembrane region" description="Helical" evidence="9">
    <location>
        <begin position="182"/>
        <end position="201"/>
    </location>
</feature>
<sequence>MSASPSPSSSHQPPIWKAYFFLTRLHLWPTGTILYFWPCAWALAMCAYSLSIPPKTVAIQTLAYFIGSTIRHDAACIWNDICDMDLDGKVERTKGRPLPSGRVSVLGALLFLAAHWAILLGGLNLMGPDAFKLGLVGLLTFEWIYPLSKRFTNWPQVWGGLGIAWGFVVVWVSFTGSMDLNFLAPIVLGLICWTIHFDTVYARQDWKEDSKAGVYSCAIYFGNYMRPILTFFTMVFVTSLAYVGYLNGQGPLYFLISVAGSAVHFIWQLSNPELGTGKDSSKLFQVCAN</sequence>
<evidence type="ECO:0000313" key="11">
    <source>
        <dbReference type="Proteomes" id="UP000006352"/>
    </source>
</evidence>
<evidence type="ECO:0000256" key="3">
    <source>
        <dbReference type="ARBA" id="ARBA00005179"/>
    </source>
</evidence>
<dbReference type="InterPro" id="IPR044878">
    <property type="entry name" value="UbiA_sf"/>
</dbReference>
<dbReference type="PANTHER" id="PTHR11048:SF28">
    <property type="entry name" value="4-HYDROXYBENZOATE POLYPRENYLTRANSFERASE, MITOCHONDRIAL"/>
    <property type="match status" value="1"/>
</dbReference>
<dbReference type="GeneID" id="24096181"/>
<dbReference type="GO" id="GO:0008412">
    <property type="term" value="F:4-hydroxybenzoate polyprenyltransferase activity"/>
    <property type="evidence" value="ECO:0007669"/>
    <property type="project" value="TreeGrafter"/>
</dbReference>
<evidence type="ECO:0000256" key="8">
    <source>
        <dbReference type="ARBA" id="ARBA00023136"/>
    </source>
</evidence>
<dbReference type="PANTHER" id="PTHR11048">
    <property type="entry name" value="PRENYLTRANSFERASES"/>
    <property type="match status" value="1"/>
</dbReference>
<keyword evidence="7 9" id="KW-1133">Transmembrane helix</keyword>
<feature type="transmembrane region" description="Helical" evidence="9">
    <location>
        <begin position="32"/>
        <end position="50"/>
    </location>
</feature>
<keyword evidence="11" id="KW-1185">Reference proteome</keyword>
<dbReference type="RefSeq" id="XP_012180553.1">
    <property type="nucleotide sequence ID" value="XM_012325163.1"/>
</dbReference>
<dbReference type="HOGENOM" id="CLU_034879_3_0_1"/>
<feature type="transmembrane region" description="Helical" evidence="9">
    <location>
        <begin position="157"/>
        <end position="176"/>
    </location>
</feature>
<evidence type="ECO:0000256" key="2">
    <source>
        <dbReference type="ARBA" id="ARBA00004141"/>
    </source>
</evidence>
<organism evidence="10 11">
    <name type="scientific">Fibroporia radiculosa</name>
    <dbReference type="NCBI Taxonomy" id="599839"/>
    <lineage>
        <taxon>Eukaryota</taxon>
        <taxon>Fungi</taxon>
        <taxon>Dikarya</taxon>
        <taxon>Basidiomycota</taxon>
        <taxon>Agaricomycotina</taxon>
        <taxon>Agaricomycetes</taxon>
        <taxon>Polyporales</taxon>
        <taxon>Fibroporiaceae</taxon>
        <taxon>Fibroporia</taxon>
    </lineage>
</organism>
<dbReference type="Gene3D" id="1.20.120.1780">
    <property type="entry name" value="UbiA prenyltransferase"/>
    <property type="match status" value="1"/>
</dbReference>
<gene>
    <name evidence="10" type="ORF">FIBRA_03319</name>
</gene>
<dbReference type="AlphaFoldDB" id="J4GNE9"/>
<dbReference type="FunFam" id="1.10.357.140:FF:000008">
    <property type="entry name" value="4-hydroxybenzoate octaprenyltransferase"/>
    <property type="match status" value="1"/>
</dbReference>
<evidence type="ECO:0000256" key="6">
    <source>
        <dbReference type="ARBA" id="ARBA00022692"/>
    </source>
</evidence>
<dbReference type="GO" id="GO:0005743">
    <property type="term" value="C:mitochondrial inner membrane"/>
    <property type="evidence" value="ECO:0007669"/>
    <property type="project" value="TreeGrafter"/>
</dbReference>
<comment type="similarity">
    <text evidence="4">Belongs to the UbiA prenyltransferase family.</text>
</comment>
<dbReference type="STRING" id="599839.J4GNE9"/>
<dbReference type="GO" id="GO:0006744">
    <property type="term" value="P:ubiquinone biosynthetic process"/>
    <property type="evidence" value="ECO:0007669"/>
    <property type="project" value="TreeGrafter"/>
</dbReference>
<protein>
    <submittedName>
        <fullName evidence="10">Uncharacterized protein</fullName>
    </submittedName>
</protein>
<dbReference type="Gene3D" id="1.10.357.140">
    <property type="entry name" value="UbiA prenyltransferase"/>
    <property type="match status" value="1"/>
</dbReference>
<evidence type="ECO:0000256" key="4">
    <source>
        <dbReference type="ARBA" id="ARBA00005985"/>
    </source>
</evidence>